<organism evidence="2 3">
    <name type="scientific">Streptomyces aurantiacus JA 4570</name>
    <dbReference type="NCBI Taxonomy" id="1286094"/>
    <lineage>
        <taxon>Bacteria</taxon>
        <taxon>Bacillati</taxon>
        <taxon>Actinomycetota</taxon>
        <taxon>Actinomycetes</taxon>
        <taxon>Kitasatosporales</taxon>
        <taxon>Streptomycetaceae</taxon>
        <taxon>Streptomyces</taxon>
        <taxon>Streptomyces aurantiacus group</taxon>
    </lineage>
</organism>
<evidence type="ECO:0000313" key="3">
    <source>
        <dbReference type="Proteomes" id="UP000014629"/>
    </source>
</evidence>
<accession>S3ZYZ4</accession>
<evidence type="ECO:0000256" key="1">
    <source>
        <dbReference type="SAM" id="MobiDB-lite"/>
    </source>
</evidence>
<proteinExistence type="predicted"/>
<dbReference type="EMBL" id="AOPZ01000147">
    <property type="protein sequence ID" value="EPH43665.1"/>
    <property type="molecule type" value="Genomic_DNA"/>
</dbReference>
<dbReference type="Proteomes" id="UP000014629">
    <property type="component" value="Unassembled WGS sequence"/>
</dbReference>
<comment type="caution">
    <text evidence="2">The sequence shown here is derived from an EMBL/GenBank/DDBJ whole genome shotgun (WGS) entry which is preliminary data.</text>
</comment>
<protein>
    <submittedName>
        <fullName evidence="2">Uncharacterized protein</fullName>
    </submittedName>
</protein>
<dbReference type="AlphaFoldDB" id="S3ZYZ4"/>
<name>S3ZYZ4_9ACTN</name>
<reference evidence="2 3" key="1">
    <citation type="submission" date="2013-02" db="EMBL/GenBank/DDBJ databases">
        <title>Draft Genome Sequence of Streptomyces aurantiacus, Which Produces Setomimycin.</title>
        <authorList>
            <person name="Gruening B.A."/>
            <person name="Praeg A."/>
            <person name="Erxleben A."/>
            <person name="Guenther S."/>
            <person name="Mueller M."/>
        </authorList>
    </citation>
    <scope>NUCLEOTIDE SEQUENCE [LARGE SCALE GENOMIC DNA]</scope>
    <source>
        <strain evidence="2 3">JA 4570</strain>
    </source>
</reference>
<gene>
    <name evidence="2" type="ORF">STRAU_3294</name>
</gene>
<feature type="region of interest" description="Disordered" evidence="1">
    <location>
        <begin position="1"/>
        <end position="32"/>
    </location>
</feature>
<feature type="compositionally biased region" description="Polar residues" evidence="1">
    <location>
        <begin position="20"/>
        <end position="32"/>
    </location>
</feature>
<dbReference type="PATRIC" id="fig|1286094.4.peg.3258"/>
<sequence>MALLTPRVEVPSHPGKPRGTTDNGTTRAAHSSILTTECSAVTRQPATNYRRFGLSASVVLSTGQ</sequence>
<evidence type="ECO:0000313" key="2">
    <source>
        <dbReference type="EMBL" id="EPH43665.1"/>
    </source>
</evidence>
<keyword evidence="3" id="KW-1185">Reference proteome</keyword>